<accession>A0A8D8B4A8</accession>
<dbReference type="AlphaFoldDB" id="A0A8D8B4A8"/>
<name>A0A8D8B4A8_CULPI</name>
<proteinExistence type="predicted"/>
<evidence type="ECO:0000313" key="1">
    <source>
        <dbReference type="EMBL" id="CAG6467870.1"/>
    </source>
</evidence>
<sequence>MSGSFSLSSPARILSSGLKVPPARIKSTAYEGFCWMDWVKWRMTSIATEPWFSFCRKFSTSLFVGTSPPANPFSSVCVPPLSFATFAFFTFRSFPFSPGPPASTSSFFFAFLTFFPSPPLFTPFSVFAFLPPNGHSPVEFDFRFMAVVVMPVWRHF</sequence>
<dbReference type="EMBL" id="HBUE01059265">
    <property type="protein sequence ID" value="CAG6467870.1"/>
    <property type="molecule type" value="Transcribed_RNA"/>
</dbReference>
<protein>
    <submittedName>
        <fullName evidence="1">(northern house mosquito) hypothetical protein</fullName>
    </submittedName>
</protein>
<organism evidence="1">
    <name type="scientific">Culex pipiens</name>
    <name type="common">House mosquito</name>
    <dbReference type="NCBI Taxonomy" id="7175"/>
    <lineage>
        <taxon>Eukaryota</taxon>
        <taxon>Metazoa</taxon>
        <taxon>Ecdysozoa</taxon>
        <taxon>Arthropoda</taxon>
        <taxon>Hexapoda</taxon>
        <taxon>Insecta</taxon>
        <taxon>Pterygota</taxon>
        <taxon>Neoptera</taxon>
        <taxon>Endopterygota</taxon>
        <taxon>Diptera</taxon>
        <taxon>Nematocera</taxon>
        <taxon>Culicoidea</taxon>
        <taxon>Culicidae</taxon>
        <taxon>Culicinae</taxon>
        <taxon>Culicini</taxon>
        <taxon>Culex</taxon>
        <taxon>Culex</taxon>
    </lineage>
</organism>
<reference evidence="1" key="1">
    <citation type="submission" date="2021-05" db="EMBL/GenBank/DDBJ databases">
        <authorList>
            <person name="Alioto T."/>
            <person name="Alioto T."/>
            <person name="Gomez Garrido J."/>
        </authorList>
    </citation>
    <scope>NUCLEOTIDE SEQUENCE</scope>
</reference>